<dbReference type="Gene3D" id="3.40.50.2300">
    <property type="match status" value="1"/>
</dbReference>
<proteinExistence type="predicted"/>
<protein>
    <submittedName>
        <fullName evidence="6">Helix-turn-helix transcriptional regulator</fullName>
    </submittedName>
</protein>
<evidence type="ECO:0000313" key="7">
    <source>
        <dbReference type="Proteomes" id="UP000078507"/>
    </source>
</evidence>
<dbReference type="PANTHER" id="PTHR45566">
    <property type="entry name" value="HTH-TYPE TRANSCRIPTIONAL REGULATOR YHJB-RELATED"/>
    <property type="match status" value="1"/>
</dbReference>
<feature type="domain" description="Response regulatory" evidence="5">
    <location>
        <begin position="36"/>
        <end position="156"/>
    </location>
</feature>
<dbReference type="Pfam" id="PF00196">
    <property type="entry name" value="GerE"/>
    <property type="match status" value="1"/>
</dbReference>
<keyword evidence="1" id="KW-0238">DNA-binding</keyword>
<dbReference type="SUPFAM" id="SSF46894">
    <property type="entry name" value="C-terminal effector domain of the bipartite response regulators"/>
    <property type="match status" value="1"/>
</dbReference>
<evidence type="ECO:0000259" key="5">
    <source>
        <dbReference type="PROSITE" id="PS50110"/>
    </source>
</evidence>
<comment type="caution">
    <text evidence="6">The sequence shown here is derived from an EMBL/GenBank/DDBJ whole genome shotgun (WGS) entry which is preliminary data.</text>
</comment>
<dbReference type="InterPro" id="IPR016032">
    <property type="entry name" value="Sig_transdc_resp-reg_C-effctor"/>
</dbReference>
<dbReference type="RefSeq" id="WP_066876805.1">
    <property type="nucleotide sequence ID" value="NZ_LNQB01000083.1"/>
</dbReference>
<name>A0A178Y367_SINSA</name>
<evidence type="ECO:0000256" key="3">
    <source>
        <dbReference type="SAM" id="MobiDB-lite"/>
    </source>
</evidence>
<feature type="compositionally biased region" description="Basic and acidic residues" evidence="3">
    <location>
        <begin position="1"/>
        <end position="14"/>
    </location>
</feature>
<dbReference type="CDD" id="cd00156">
    <property type="entry name" value="REC"/>
    <property type="match status" value="1"/>
</dbReference>
<dbReference type="PANTHER" id="PTHR45566:SF1">
    <property type="entry name" value="HTH-TYPE TRANSCRIPTIONAL REGULATOR YHJB-RELATED"/>
    <property type="match status" value="1"/>
</dbReference>
<dbReference type="EMBL" id="LNQB01000083">
    <property type="protein sequence ID" value="OAP42010.1"/>
    <property type="molecule type" value="Genomic_DNA"/>
</dbReference>
<dbReference type="PROSITE" id="PS50043">
    <property type="entry name" value="HTH_LUXR_2"/>
    <property type="match status" value="1"/>
</dbReference>
<dbReference type="OrthoDB" id="7272316at2"/>
<dbReference type="PROSITE" id="PS00622">
    <property type="entry name" value="HTH_LUXR_1"/>
    <property type="match status" value="1"/>
</dbReference>
<gene>
    <name evidence="6" type="ORF">ATB98_06230</name>
</gene>
<dbReference type="InterPro" id="IPR001789">
    <property type="entry name" value="Sig_transdc_resp-reg_receiver"/>
</dbReference>
<reference evidence="6 7" key="1">
    <citation type="submission" date="2015-11" db="EMBL/GenBank/DDBJ databases">
        <title>Ensifer anhuiense sp. nov., an effective nitrogen fixation bacterium with Glycine soja.</title>
        <authorList>
            <person name="Yan H."/>
            <person name="Chen W."/>
        </authorList>
    </citation>
    <scope>NUCLEOTIDE SEQUENCE [LARGE SCALE GENOMIC DNA]</scope>
    <source>
        <strain evidence="6 7">LMG 7837</strain>
    </source>
</reference>
<dbReference type="CDD" id="cd06170">
    <property type="entry name" value="LuxR_C_like"/>
    <property type="match status" value="1"/>
</dbReference>
<comment type="caution">
    <text evidence="2">Lacks conserved residue(s) required for the propagation of feature annotation.</text>
</comment>
<dbReference type="GO" id="GO:0003677">
    <property type="term" value="F:DNA binding"/>
    <property type="evidence" value="ECO:0007669"/>
    <property type="project" value="UniProtKB-KW"/>
</dbReference>
<feature type="region of interest" description="Disordered" evidence="3">
    <location>
        <begin position="1"/>
        <end position="32"/>
    </location>
</feature>
<evidence type="ECO:0000256" key="1">
    <source>
        <dbReference type="ARBA" id="ARBA00023125"/>
    </source>
</evidence>
<organism evidence="6 7">
    <name type="scientific">Sinorhizobium saheli</name>
    <dbReference type="NCBI Taxonomy" id="36856"/>
    <lineage>
        <taxon>Bacteria</taxon>
        <taxon>Pseudomonadati</taxon>
        <taxon>Pseudomonadota</taxon>
        <taxon>Alphaproteobacteria</taxon>
        <taxon>Hyphomicrobiales</taxon>
        <taxon>Rhizobiaceae</taxon>
        <taxon>Sinorhizobium/Ensifer group</taxon>
        <taxon>Sinorhizobium</taxon>
    </lineage>
</organism>
<keyword evidence="7" id="KW-1185">Reference proteome</keyword>
<dbReference type="Proteomes" id="UP000078507">
    <property type="component" value="Unassembled WGS sequence"/>
</dbReference>
<dbReference type="InterPro" id="IPR000792">
    <property type="entry name" value="Tscrpt_reg_LuxR_C"/>
</dbReference>
<accession>A0A178Y367</accession>
<evidence type="ECO:0000256" key="2">
    <source>
        <dbReference type="PROSITE-ProRule" id="PRU00169"/>
    </source>
</evidence>
<dbReference type="SMART" id="SM00421">
    <property type="entry name" value="HTH_LUXR"/>
    <property type="match status" value="1"/>
</dbReference>
<dbReference type="AlphaFoldDB" id="A0A178Y367"/>
<dbReference type="PROSITE" id="PS50110">
    <property type="entry name" value="RESPONSE_REGULATORY"/>
    <property type="match status" value="1"/>
</dbReference>
<dbReference type="PRINTS" id="PR00038">
    <property type="entry name" value="HTHLUXR"/>
</dbReference>
<evidence type="ECO:0000259" key="4">
    <source>
        <dbReference type="PROSITE" id="PS50043"/>
    </source>
</evidence>
<dbReference type="InterPro" id="IPR051015">
    <property type="entry name" value="EvgA-like"/>
</dbReference>
<sequence>MHSIARFHDERAPEIDALSTSRPGNDARDHTESNSALLVLDNRTLDRECLAQCLVSHGAGMQVLAFGSIDEWRKDKDLHPPIAAVLLNIGAQKIADSSNAAEISARVREFHPIPVVILSDSDELAQVLKALECGARGYIPSSIGFDVCVQAVSLARAGGIFVPASSVLTMRKATVAAGNAPRPMAGMFTQRQEQVIQALRRGKSNKIIAYELNLRESTVKVHIRNIMKKLKATNRTEVAYKLNDAFPVELGTMELAADPST</sequence>
<dbReference type="GO" id="GO:0000160">
    <property type="term" value="P:phosphorelay signal transduction system"/>
    <property type="evidence" value="ECO:0007669"/>
    <property type="project" value="InterPro"/>
</dbReference>
<dbReference type="InterPro" id="IPR011006">
    <property type="entry name" value="CheY-like_superfamily"/>
</dbReference>
<dbReference type="SUPFAM" id="SSF52172">
    <property type="entry name" value="CheY-like"/>
    <property type="match status" value="1"/>
</dbReference>
<dbReference type="STRING" id="36856.ATB98_06230"/>
<evidence type="ECO:0000313" key="6">
    <source>
        <dbReference type="EMBL" id="OAP42010.1"/>
    </source>
</evidence>
<feature type="domain" description="HTH luxR-type" evidence="4">
    <location>
        <begin position="181"/>
        <end position="246"/>
    </location>
</feature>
<dbReference type="GO" id="GO:0006355">
    <property type="term" value="P:regulation of DNA-templated transcription"/>
    <property type="evidence" value="ECO:0007669"/>
    <property type="project" value="InterPro"/>
</dbReference>